<dbReference type="Gene3D" id="3.40.50.720">
    <property type="entry name" value="NAD(P)-binding Rossmann-like Domain"/>
    <property type="match status" value="1"/>
</dbReference>
<dbReference type="GO" id="GO:0050661">
    <property type="term" value="F:NADP binding"/>
    <property type="evidence" value="ECO:0007669"/>
    <property type="project" value="UniProtKB-UniRule"/>
</dbReference>
<feature type="binding site" evidence="7">
    <location>
        <position position="218"/>
    </location>
    <ligand>
        <name>substrate</name>
    </ligand>
</feature>
<dbReference type="OrthoDB" id="9802739at2"/>
<dbReference type="EC" id="1.1.1.49" evidence="7"/>
<dbReference type="NCBIfam" id="NF009492">
    <property type="entry name" value="PRK12853.1-3"/>
    <property type="match status" value="1"/>
</dbReference>
<dbReference type="UniPathway" id="UPA00115">
    <property type="reaction ID" value="UER00408"/>
</dbReference>
<comment type="function">
    <text evidence="7">Catalyzes the oxidation of glucose 6-phosphate to 6-phosphogluconolactone.</text>
</comment>
<evidence type="ECO:0000259" key="9">
    <source>
        <dbReference type="Pfam" id="PF02781"/>
    </source>
</evidence>
<comment type="caution">
    <text evidence="10">The sequence shown here is derived from an EMBL/GenBank/DDBJ whole genome shotgun (WGS) entry which is preliminary data.</text>
</comment>
<evidence type="ECO:0000256" key="4">
    <source>
        <dbReference type="ARBA" id="ARBA00022857"/>
    </source>
</evidence>
<feature type="binding site" evidence="7">
    <location>
        <position position="347"/>
    </location>
    <ligand>
        <name>substrate</name>
    </ligand>
</feature>
<dbReference type="PIRSF" id="PIRSF000110">
    <property type="entry name" value="G6PD"/>
    <property type="match status" value="1"/>
</dbReference>
<dbReference type="InterPro" id="IPR022675">
    <property type="entry name" value="G6P_DH_C"/>
</dbReference>
<dbReference type="Pfam" id="PF02781">
    <property type="entry name" value="G6PD_C"/>
    <property type="match status" value="1"/>
</dbReference>
<accession>A0A845ADS8</accession>
<dbReference type="PANTHER" id="PTHR23429:SF0">
    <property type="entry name" value="GLUCOSE-6-PHOSPHATE 1-DEHYDROGENASE"/>
    <property type="match status" value="1"/>
</dbReference>
<dbReference type="InterPro" id="IPR019796">
    <property type="entry name" value="G6P_DH_AS"/>
</dbReference>
<reference evidence="10 11" key="1">
    <citation type="submission" date="2019-12" db="EMBL/GenBank/DDBJ databases">
        <title>Genomic-based taxomic classification of the family Erythrobacteraceae.</title>
        <authorList>
            <person name="Xu L."/>
        </authorList>
    </citation>
    <scope>NUCLEOTIDE SEQUENCE [LARGE SCALE GENOMIC DNA]</scope>
    <source>
        <strain evidence="10 11">KEMB 9005-328</strain>
    </source>
</reference>
<dbReference type="InterPro" id="IPR001282">
    <property type="entry name" value="G6P_DH"/>
</dbReference>
<feature type="binding site" evidence="7">
    <location>
        <position position="184"/>
    </location>
    <ligand>
        <name>substrate</name>
    </ligand>
</feature>
<evidence type="ECO:0000313" key="11">
    <source>
        <dbReference type="Proteomes" id="UP000439780"/>
    </source>
</evidence>
<evidence type="ECO:0000256" key="7">
    <source>
        <dbReference type="HAMAP-Rule" id="MF_00966"/>
    </source>
</evidence>
<evidence type="ECO:0000256" key="2">
    <source>
        <dbReference type="ARBA" id="ARBA00009975"/>
    </source>
</evidence>
<name>A0A845ADS8_9SPHN</name>
<keyword evidence="3 7" id="KW-0313">Glucose metabolism</keyword>
<dbReference type="GO" id="GO:0009051">
    <property type="term" value="P:pentose-phosphate shunt, oxidative branch"/>
    <property type="evidence" value="ECO:0007669"/>
    <property type="project" value="TreeGrafter"/>
</dbReference>
<dbReference type="PANTHER" id="PTHR23429">
    <property type="entry name" value="GLUCOSE-6-PHOSPHATE 1-DEHYDROGENASE G6PD"/>
    <property type="match status" value="1"/>
</dbReference>
<organism evidence="10 11">
    <name type="scientific">Qipengyuania algicida</name>
    <dbReference type="NCBI Taxonomy" id="1836209"/>
    <lineage>
        <taxon>Bacteria</taxon>
        <taxon>Pseudomonadati</taxon>
        <taxon>Pseudomonadota</taxon>
        <taxon>Alphaproteobacteria</taxon>
        <taxon>Sphingomonadales</taxon>
        <taxon>Erythrobacteraceae</taxon>
        <taxon>Qipengyuania</taxon>
    </lineage>
</organism>
<feature type="domain" description="Glucose-6-phosphate dehydrogenase C-terminal" evidence="9">
    <location>
        <begin position="191"/>
        <end position="487"/>
    </location>
</feature>
<comment type="similarity">
    <text evidence="2 7">Belongs to the glucose-6-phosphate dehydrogenase family.</text>
</comment>
<feature type="binding site" evidence="7">
    <location>
        <begin position="91"/>
        <end position="92"/>
    </location>
    <ligand>
        <name>NADP(+)</name>
        <dbReference type="ChEBI" id="CHEBI:58349"/>
    </ligand>
</feature>
<keyword evidence="6 7" id="KW-0119">Carbohydrate metabolism</keyword>
<evidence type="ECO:0000256" key="3">
    <source>
        <dbReference type="ARBA" id="ARBA00022526"/>
    </source>
</evidence>
<dbReference type="AlphaFoldDB" id="A0A845ADS8"/>
<dbReference type="RefSeq" id="WP_160752942.1">
    <property type="nucleotide sequence ID" value="NZ_WTYA01000005.1"/>
</dbReference>
<keyword evidence="11" id="KW-1185">Reference proteome</keyword>
<dbReference type="PRINTS" id="PR00079">
    <property type="entry name" value="G6PDHDRGNASE"/>
</dbReference>
<dbReference type="GO" id="GO:0006006">
    <property type="term" value="P:glucose metabolic process"/>
    <property type="evidence" value="ECO:0007669"/>
    <property type="project" value="UniProtKB-KW"/>
</dbReference>
<dbReference type="GO" id="GO:0005829">
    <property type="term" value="C:cytosol"/>
    <property type="evidence" value="ECO:0007669"/>
    <property type="project" value="TreeGrafter"/>
</dbReference>
<feature type="binding site" evidence="7">
    <location>
        <position position="150"/>
    </location>
    <ligand>
        <name>NADP(+)</name>
        <dbReference type="ChEBI" id="CHEBI:58349"/>
    </ligand>
</feature>
<gene>
    <name evidence="7" type="primary">zwf</name>
    <name evidence="10" type="ORF">GRI58_07345</name>
</gene>
<proteinExistence type="inferred from homology"/>
<sequence>MAGHKTAPPATLVIFGAGGDLTRRLLVPSLVHMMAAGMIDDQFSVLGVSRSEMSDAEFRQSLEDFDVGEVEDGYAKAWQKLRGKVQYMAGDVTDAGFYSQLRERMDKDGAGNAVFYLAISPSLFEPIIDGLGEAGLFEVKGAFRRLAVEKPFGHDARSAKALNARILRWVDEEDIYRIDHFLGKETVQNIMVARFANAMIEAVWNRQYIDNVQITVAERLDVGTRGEFFDATGTLRDMVPNHLFQILAMTAMEPPNRFDAASVREAKSQLLDAIRIPNAKDVKRDTVRGAYTAGHVGGNKVGAYENADGVASDSRTETYAALKLEIDNWRWAGVPFYLRTGKALSHKDSEVVLTFKPVPYADFRDAKVSTMPANRLVLQLQPKEGISLDFLAKKPGADIKPTPVEMQFSYADYFELGGSTGYETLIYDILTGDQTLFQRADAVEAAWRIVDPISKAWKSGKPEPYRAGSAGPKAADELLERDARQWHALG</sequence>
<feature type="domain" description="Glucose-6-phosphate dehydrogenase NAD-binding" evidence="8">
    <location>
        <begin position="13"/>
        <end position="189"/>
    </location>
</feature>
<dbReference type="EMBL" id="WTYA01000005">
    <property type="protein sequence ID" value="MXP28632.1"/>
    <property type="molecule type" value="Genomic_DNA"/>
</dbReference>
<comment type="caution">
    <text evidence="7">Lacks conserved residue(s) required for the propagation of feature annotation.</text>
</comment>
<dbReference type="Pfam" id="PF00479">
    <property type="entry name" value="G6PD_N"/>
    <property type="match status" value="1"/>
</dbReference>
<feature type="binding site" evidence="7">
    <location>
        <position position="180"/>
    </location>
    <ligand>
        <name>substrate</name>
    </ligand>
</feature>
<dbReference type="SUPFAM" id="SSF55347">
    <property type="entry name" value="Glyceraldehyde-3-phosphate dehydrogenase-like, C-terminal domain"/>
    <property type="match status" value="1"/>
</dbReference>
<evidence type="ECO:0000256" key="5">
    <source>
        <dbReference type="ARBA" id="ARBA00023002"/>
    </source>
</evidence>
<dbReference type="InterPro" id="IPR036291">
    <property type="entry name" value="NAD(P)-bd_dom_sf"/>
</dbReference>
<comment type="pathway">
    <text evidence="1 7">Carbohydrate degradation; pentose phosphate pathway; D-ribulose 5-phosphate from D-glucose 6-phosphate (oxidative stage): step 1/3.</text>
</comment>
<dbReference type="HAMAP" id="MF_00966">
    <property type="entry name" value="G6PD"/>
    <property type="match status" value="1"/>
</dbReference>
<evidence type="ECO:0000259" key="8">
    <source>
        <dbReference type="Pfam" id="PF00479"/>
    </source>
</evidence>
<dbReference type="GO" id="GO:0004345">
    <property type="term" value="F:glucose-6-phosphate dehydrogenase activity"/>
    <property type="evidence" value="ECO:0007669"/>
    <property type="project" value="UniProtKB-UniRule"/>
</dbReference>
<dbReference type="InterPro" id="IPR022674">
    <property type="entry name" value="G6P_DH_NAD-bd"/>
</dbReference>
<dbReference type="Proteomes" id="UP000439780">
    <property type="component" value="Unassembled WGS sequence"/>
</dbReference>
<protein>
    <recommendedName>
        <fullName evidence="7">Glucose-6-phosphate 1-dehydrogenase</fullName>
        <shortName evidence="7">G6PD</shortName>
        <ecNumber evidence="7">1.1.1.49</ecNumber>
    </recommendedName>
</protein>
<evidence type="ECO:0000256" key="6">
    <source>
        <dbReference type="ARBA" id="ARBA00023277"/>
    </source>
</evidence>
<dbReference type="SUPFAM" id="SSF51735">
    <property type="entry name" value="NAD(P)-binding Rossmann-fold domains"/>
    <property type="match status" value="1"/>
</dbReference>
<dbReference type="NCBIfam" id="TIGR00871">
    <property type="entry name" value="zwf"/>
    <property type="match status" value="1"/>
</dbReference>
<keyword evidence="4 7" id="KW-0521">NADP</keyword>
<evidence type="ECO:0000256" key="1">
    <source>
        <dbReference type="ARBA" id="ARBA00004937"/>
    </source>
</evidence>
<feature type="active site" description="Proton acceptor" evidence="7">
    <location>
        <position position="242"/>
    </location>
</feature>
<dbReference type="PROSITE" id="PS00069">
    <property type="entry name" value="G6P_DEHYDROGENASE"/>
    <property type="match status" value="1"/>
</dbReference>
<evidence type="ECO:0000313" key="10">
    <source>
        <dbReference type="EMBL" id="MXP28632.1"/>
    </source>
</evidence>
<keyword evidence="5 7" id="KW-0560">Oxidoreductase</keyword>
<dbReference type="Gene3D" id="3.30.360.10">
    <property type="entry name" value="Dihydrodipicolinate Reductase, domain 2"/>
    <property type="match status" value="1"/>
</dbReference>
<feature type="binding site" evidence="7">
    <location>
        <position position="50"/>
    </location>
    <ligand>
        <name>NADP(+)</name>
        <dbReference type="ChEBI" id="CHEBI:58349"/>
    </ligand>
</feature>
<feature type="binding site" evidence="7">
    <location>
        <position position="237"/>
    </location>
    <ligand>
        <name>substrate</name>
    </ligand>
</feature>
<feature type="binding site" evidence="7">
    <location>
        <position position="342"/>
    </location>
    <ligand>
        <name>substrate</name>
    </ligand>
</feature>
<comment type="catalytic activity">
    <reaction evidence="7">
        <text>D-glucose 6-phosphate + NADP(+) = 6-phospho-D-glucono-1,5-lactone + NADPH + H(+)</text>
        <dbReference type="Rhea" id="RHEA:15841"/>
        <dbReference type="ChEBI" id="CHEBI:15378"/>
        <dbReference type="ChEBI" id="CHEBI:57783"/>
        <dbReference type="ChEBI" id="CHEBI:57955"/>
        <dbReference type="ChEBI" id="CHEBI:58349"/>
        <dbReference type="ChEBI" id="CHEBI:61548"/>
        <dbReference type="EC" id="1.1.1.49"/>
    </reaction>
</comment>